<dbReference type="InterPro" id="IPR002797">
    <property type="entry name" value="Polysacc_synth"/>
</dbReference>
<accession>A0ABS5ZUM2</accession>
<dbReference type="PANTHER" id="PTHR30250:SF26">
    <property type="entry name" value="PSMA PROTEIN"/>
    <property type="match status" value="1"/>
</dbReference>
<comment type="subcellular location">
    <subcellularLocation>
        <location evidence="1">Cell membrane</location>
        <topology evidence="1">Multi-pass membrane protein</topology>
    </subcellularLocation>
</comment>
<sequence>MTKDIKSPTPKREQPGIGRSTLINLSGLLVPTIVALITVPLYLKQIGEVRYGVLLLAFTFLGYFGAFDLGLGRAVAQRVARQDSIEERNHTFWTAFIISGIMGVVGAIVLYFLGQWLFSEVFNIPTNLRHEMVSAIPWLAAIVPITAIISVLAGTLEGRQAFLAMNISQIIGVIGLQVLPLSAAMLGHKSMPVLLASALIGRLLGVIVLIASTSHMLPIRNLPHIHKPDIGPLLRFGGWMTLSGMAIPLLSIIDRFFIGTVIGPAAVTAYAVPYNLTQRFTYLPYAISTTLYPRFARNLESDQKKLLNDGISTLVAIQTPLIILGILIMHPFLDLWVGSTLASRASPVAIIFLIALWINGPAYIPHNMLPAIGRPDIMVKFYAWEIIPFLILLYIFIKDYGIIGAAIIFAIRAVADSAFCFIITNSSALSSRLFLITAPFIIVSATLSWQKHWGALTIIIAFICFTSSLYTAIKIMPQFIIDASLKKLRSLMDSQGN</sequence>
<protein>
    <submittedName>
        <fullName evidence="7">Flippase</fullName>
    </submittedName>
</protein>
<dbReference type="InterPro" id="IPR050833">
    <property type="entry name" value="Poly_Biosynth_Transport"/>
</dbReference>
<comment type="caution">
    <text evidence="7">The sequence shown here is derived from an EMBL/GenBank/DDBJ whole genome shotgun (WGS) entry which is preliminary data.</text>
</comment>
<keyword evidence="3 6" id="KW-0812">Transmembrane</keyword>
<evidence type="ECO:0000256" key="3">
    <source>
        <dbReference type="ARBA" id="ARBA00022692"/>
    </source>
</evidence>
<dbReference type="RefSeq" id="WP_215882636.1">
    <property type="nucleotide sequence ID" value="NZ_JAAOMP010000026.1"/>
</dbReference>
<feature type="transmembrane region" description="Helical" evidence="6">
    <location>
        <begin position="92"/>
        <end position="113"/>
    </location>
</feature>
<feature type="transmembrane region" description="Helical" evidence="6">
    <location>
        <begin position="453"/>
        <end position="473"/>
    </location>
</feature>
<feature type="transmembrane region" description="Helical" evidence="6">
    <location>
        <begin position="402"/>
        <end position="422"/>
    </location>
</feature>
<feature type="transmembrane region" description="Helical" evidence="6">
    <location>
        <begin position="161"/>
        <end position="179"/>
    </location>
</feature>
<evidence type="ECO:0000256" key="4">
    <source>
        <dbReference type="ARBA" id="ARBA00022989"/>
    </source>
</evidence>
<keyword evidence="8" id="KW-1185">Reference proteome</keyword>
<evidence type="ECO:0000313" key="8">
    <source>
        <dbReference type="Proteomes" id="UP000755654"/>
    </source>
</evidence>
<feature type="transmembrane region" description="Helical" evidence="6">
    <location>
        <begin position="311"/>
        <end position="333"/>
    </location>
</feature>
<feature type="transmembrane region" description="Helical" evidence="6">
    <location>
        <begin position="256"/>
        <end position="276"/>
    </location>
</feature>
<name>A0ABS5ZUM2_9PROT</name>
<evidence type="ECO:0000256" key="6">
    <source>
        <dbReference type="SAM" id="Phobius"/>
    </source>
</evidence>
<dbReference type="Proteomes" id="UP000755654">
    <property type="component" value="Unassembled WGS sequence"/>
</dbReference>
<feature type="transmembrane region" description="Helical" evidence="6">
    <location>
        <begin position="377"/>
        <end position="396"/>
    </location>
</feature>
<feature type="transmembrane region" description="Helical" evidence="6">
    <location>
        <begin position="233"/>
        <end position="250"/>
    </location>
</feature>
<organism evidence="7 8">
    <name type="scientific">Acidithiobacillus sulfurivorans</name>
    <dbReference type="NCBI Taxonomy" id="1958756"/>
    <lineage>
        <taxon>Bacteria</taxon>
        <taxon>Pseudomonadati</taxon>
        <taxon>Pseudomonadota</taxon>
        <taxon>Acidithiobacillia</taxon>
        <taxon>Acidithiobacillales</taxon>
        <taxon>Acidithiobacillaceae</taxon>
        <taxon>Acidithiobacillus</taxon>
    </lineage>
</organism>
<evidence type="ECO:0000256" key="2">
    <source>
        <dbReference type="ARBA" id="ARBA00022475"/>
    </source>
</evidence>
<dbReference type="PANTHER" id="PTHR30250">
    <property type="entry name" value="PST FAMILY PREDICTED COLANIC ACID TRANSPORTER"/>
    <property type="match status" value="1"/>
</dbReference>
<evidence type="ECO:0000313" key="7">
    <source>
        <dbReference type="EMBL" id="MBU2758864.1"/>
    </source>
</evidence>
<proteinExistence type="predicted"/>
<reference evidence="7 8" key="1">
    <citation type="journal article" date="2021" name="ISME J.">
        <title>Genomic evolution of the class Acidithiobacillia: deep-branching Proteobacteria living in extreme acidic conditions.</title>
        <authorList>
            <person name="Moya-Beltran A."/>
            <person name="Beard S."/>
            <person name="Rojas-Villalobos C."/>
            <person name="Issotta F."/>
            <person name="Gallardo Y."/>
            <person name="Ulloa R."/>
            <person name="Giaveno A."/>
            <person name="Degli Esposti M."/>
            <person name="Johnson D.B."/>
            <person name="Quatrini R."/>
        </authorList>
    </citation>
    <scope>NUCLEOTIDE SEQUENCE [LARGE SCALE GENOMIC DNA]</scope>
    <source>
        <strain evidence="7 8">RW2</strain>
    </source>
</reference>
<evidence type="ECO:0000256" key="1">
    <source>
        <dbReference type="ARBA" id="ARBA00004651"/>
    </source>
</evidence>
<dbReference type="EMBL" id="JAAOMP010000026">
    <property type="protein sequence ID" value="MBU2758864.1"/>
    <property type="molecule type" value="Genomic_DNA"/>
</dbReference>
<keyword evidence="4 6" id="KW-1133">Transmembrane helix</keyword>
<keyword evidence="5 6" id="KW-0472">Membrane</keyword>
<feature type="transmembrane region" description="Helical" evidence="6">
    <location>
        <begin position="191"/>
        <end position="212"/>
    </location>
</feature>
<keyword evidence="2" id="KW-1003">Cell membrane</keyword>
<feature type="transmembrane region" description="Helical" evidence="6">
    <location>
        <begin position="21"/>
        <end position="43"/>
    </location>
</feature>
<evidence type="ECO:0000256" key="5">
    <source>
        <dbReference type="ARBA" id="ARBA00023136"/>
    </source>
</evidence>
<gene>
    <name evidence="7" type="ORF">HAP95_01360</name>
</gene>
<feature type="transmembrane region" description="Helical" evidence="6">
    <location>
        <begin position="429"/>
        <end position="447"/>
    </location>
</feature>
<feature type="transmembrane region" description="Helical" evidence="6">
    <location>
        <begin position="133"/>
        <end position="154"/>
    </location>
</feature>
<dbReference type="Pfam" id="PF01943">
    <property type="entry name" value="Polysacc_synt"/>
    <property type="match status" value="1"/>
</dbReference>
<feature type="transmembrane region" description="Helical" evidence="6">
    <location>
        <begin position="49"/>
        <end position="71"/>
    </location>
</feature>
<feature type="transmembrane region" description="Helical" evidence="6">
    <location>
        <begin position="345"/>
        <end position="365"/>
    </location>
</feature>
<dbReference type="CDD" id="cd13128">
    <property type="entry name" value="MATE_Wzx_like"/>
    <property type="match status" value="1"/>
</dbReference>